<protein>
    <recommendedName>
        <fullName evidence="3">HTH cro/C1-type domain-containing protein</fullName>
    </recommendedName>
</protein>
<proteinExistence type="predicted"/>
<dbReference type="GO" id="GO:0006355">
    <property type="term" value="P:regulation of DNA-templated transcription"/>
    <property type="evidence" value="ECO:0007669"/>
    <property type="project" value="InterPro"/>
</dbReference>
<reference evidence="1 2" key="1">
    <citation type="submission" date="2017-06" db="EMBL/GenBank/DDBJ databases">
        <title>Genome sequencing of cyanobaciteial culture collection at National Institute for Environmental Studies (NIES).</title>
        <authorList>
            <person name="Hirose Y."/>
            <person name="Shimura Y."/>
            <person name="Fujisawa T."/>
            <person name="Nakamura Y."/>
            <person name="Kawachi M."/>
        </authorList>
    </citation>
    <scope>NUCLEOTIDE SEQUENCE [LARGE SCALE GENOMIC DNA]</scope>
    <source>
        <strain evidence="1 2">NIES-23</strain>
    </source>
</reference>
<dbReference type="InterPro" id="IPR001387">
    <property type="entry name" value="Cro/C1-type_HTH"/>
</dbReference>
<dbReference type="Proteomes" id="UP000217507">
    <property type="component" value="Chromosome"/>
</dbReference>
<dbReference type="PANTHER" id="PTHR40455">
    <property type="entry name" value="ANTITOXIN HIGA"/>
    <property type="match status" value="1"/>
</dbReference>
<gene>
    <name evidence="1" type="ORF">NIES23_32650</name>
</gene>
<dbReference type="InterPro" id="IPR010982">
    <property type="entry name" value="Lambda_DNA-bd_dom_sf"/>
</dbReference>
<dbReference type="InterPro" id="IPR039060">
    <property type="entry name" value="Antitox_HigA"/>
</dbReference>
<evidence type="ECO:0000313" key="2">
    <source>
        <dbReference type="Proteomes" id="UP000217507"/>
    </source>
</evidence>
<accession>A0A1Z4KN92</accession>
<dbReference type="AlphaFoldDB" id="A0A1Z4KN92"/>
<dbReference type="Gene3D" id="1.10.260.40">
    <property type="entry name" value="lambda repressor-like DNA-binding domains"/>
    <property type="match status" value="1"/>
</dbReference>
<dbReference type="SUPFAM" id="SSF47413">
    <property type="entry name" value="lambda repressor-like DNA-binding domains"/>
    <property type="match status" value="1"/>
</dbReference>
<dbReference type="EMBL" id="AP018216">
    <property type="protein sequence ID" value="BAY70461.1"/>
    <property type="molecule type" value="Genomic_DNA"/>
</dbReference>
<evidence type="ECO:0000313" key="1">
    <source>
        <dbReference type="EMBL" id="BAY70461.1"/>
    </source>
</evidence>
<organism evidence="1 2">
    <name type="scientific">Trichormus variabilis NIES-23</name>
    <dbReference type="NCBI Taxonomy" id="1973479"/>
    <lineage>
        <taxon>Bacteria</taxon>
        <taxon>Bacillati</taxon>
        <taxon>Cyanobacteriota</taxon>
        <taxon>Cyanophyceae</taxon>
        <taxon>Nostocales</taxon>
        <taxon>Nostocaceae</taxon>
        <taxon>Trichormus</taxon>
    </lineage>
</organism>
<sequence>MLEPRPIRNEADYRAALDEIARLFDSELNTPESDRLEVLTTLVEAYEQKHYQIAAPDPIEAILYYLESRGLSVNDLEPVIGSKTEISNILHRRQALTLEIIRRLHQQLGIPAEVLIQPYSLMENSA</sequence>
<name>A0A1Z4KN92_ANAVA</name>
<dbReference type="CDD" id="cd00093">
    <property type="entry name" value="HTH_XRE"/>
    <property type="match status" value="1"/>
</dbReference>
<evidence type="ECO:0008006" key="3">
    <source>
        <dbReference type="Google" id="ProtNLM"/>
    </source>
</evidence>
<dbReference type="GO" id="GO:0001046">
    <property type="term" value="F:core promoter sequence-specific DNA binding"/>
    <property type="evidence" value="ECO:0007669"/>
    <property type="project" value="TreeGrafter"/>
</dbReference>
<dbReference type="PANTHER" id="PTHR40455:SF1">
    <property type="entry name" value="ANTITOXIN HIGA"/>
    <property type="match status" value="1"/>
</dbReference>